<dbReference type="Proteomes" id="UP001141806">
    <property type="component" value="Unassembled WGS sequence"/>
</dbReference>
<sequence length="185" mass="20843">MPTEERERKKGRPGLMLFRWLRVMKRCRVVGLPTKIVAGCREVVGDESMMIAGGVVGFLSAIVAIVIAKSSSVPVIAYYLHRINQLLIADVRKFVGVRSMKDSNTYLFDPRTIMDSDISPDGLAVSDGDFGFAFNDSNFSDRVLRIKIRAGLPEYKSDGEGCNTIADWARNRKRRRKDIKKENKD</sequence>
<evidence type="ECO:0000313" key="2">
    <source>
        <dbReference type="EMBL" id="KAJ4954162.1"/>
    </source>
</evidence>
<dbReference type="OrthoDB" id="1673076at2759"/>
<dbReference type="EMBL" id="JAMYWD010000012">
    <property type="protein sequence ID" value="KAJ4954162.1"/>
    <property type="molecule type" value="Genomic_DNA"/>
</dbReference>
<proteinExistence type="predicted"/>
<keyword evidence="1" id="KW-0472">Membrane</keyword>
<keyword evidence="3" id="KW-1185">Reference proteome</keyword>
<evidence type="ECO:0000256" key="1">
    <source>
        <dbReference type="SAM" id="Phobius"/>
    </source>
</evidence>
<comment type="caution">
    <text evidence="2">The sequence shown here is derived from an EMBL/GenBank/DDBJ whole genome shotgun (WGS) entry which is preliminary data.</text>
</comment>
<keyword evidence="1" id="KW-1133">Transmembrane helix</keyword>
<accession>A0A9Q0GY85</accession>
<evidence type="ECO:0000313" key="3">
    <source>
        <dbReference type="Proteomes" id="UP001141806"/>
    </source>
</evidence>
<reference evidence="2" key="1">
    <citation type="journal article" date="2023" name="Plant J.">
        <title>The genome of the king protea, Protea cynaroides.</title>
        <authorList>
            <person name="Chang J."/>
            <person name="Duong T.A."/>
            <person name="Schoeman C."/>
            <person name="Ma X."/>
            <person name="Roodt D."/>
            <person name="Barker N."/>
            <person name="Li Z."/>
            <person name="Van de Peer Y."/>
            <person name="Mizrachi E."/>
        </authorList>
    </citation>
    <scope>NUCLEOTIDE SEQUENCE</scope>
    <source>
        <tissue evidence="2">Young leaves</tissue>
    </source>
</reference>
<protein>
    <submittedName>
        <fullName evidence="2">Uncharacterized protein</fullName>
    </submittedName>
</protein>
<keyword evidence="1" id="KW-0812">Transmembrane</keyword>
<name>A0A9Q0GY85_9MAGN</name>
<organism evidence="2 3">
    <name type="scientific">Protea cynaroides</name>
    <dbReference type="NCBI Taxonomy" id="273540"/>
    <lineage>
        <taxon>Eukaryota</taxon>
        <taxon>Viridiplantae</taxon>
        <taxon>Streptophyta</taxon>
        <taxon>Embryophyta</taxon>
        <taxon>Tracheophyta</taxon>
        <taxon>Spermatophyta</taxon>
        <taxon>Magnoliopsida</taxon>
        <taxon>Proteales</taxon>
        <taxon>Proteaceae</taxon>
        <taxon>Protea</taxon>
    </lineage>
</organism>
<dbReference type="AlphaFoldDB" id="A0A9Q0GY85"/>
<feature type="transmembrane region" description="Helical" evidence="1">
    <location>
        <begin position="49"/>
        <end position="68"/>
    </location>
</feature>
<gene>
    <name evidence="2" type="ORF">NE237_030994</name>
</gene>